<protein>
    <submittedName>
        <fullName evidence="1">Uncharacterized protein</fullName>
    </submittedName>
</protein>
<evidence type="ECO:0000313" key="1">
    <source>
        <dbReference type="EMBL" id="MBE6085255.1"/>
    </source>
</evidence>
<accession>A0A927WMZ7</accession>
<reference evidence="1" key="1">
    <citation type="submission" date="2019-04" db="EMBL/GenBank/DDBJ databases">
        <title>Evolution of Biomass-Degrading Anaerobic Consortia Revealed by Metagenomics.</title>
        <authorList>
            <person name="Peng X."/>
        </authorList>
    </citation>
    <scope>NUCLEOTIDE SEQUENCE</scope>
    <source>
        <strain evidence="1">SIG242</strain>
    </source>
</reference>
<gene>
    <name evidence="1" type="ORF">E7203_07305</name>
</gene>
<sequence length="85" mass="9117">MASIPASLQVWIDLQKAAGGVLIEETCIGDSAKQYHFAAALPKNVLALCDVIANEKGEVISHNEILTSWGVLKCLHKKAKGAMEK</sequence>
<organism evidence="1 2">
    <name type="scientific">Selenomonas ruminantium</name>
    <dbReference type="NCBI Taxonomy" id="971"/>
    <lineage>
        <taxon>Bacteria</taxon>
        <taxon>Bacillati</taxon>
        <taxon>Bacillota</taxon>
        <taxon>Negativicutes</taxon>
        <taxon>Selenomonadales</taxon>
        <taxon>Selenomonadaceae</taxon>
        <taxon>Selenomonas</taxon>
    </lineage>
</organism>
<dbReference type="AlphaFoldDB" id="A0A927WMZ7"/>
<proteinExistence type="predicted"/>
<comment type="caution">
    <text evidence="1">The sequence shown here is derived from an EMBL/GenBank/DDBJ whole genome shotgun (WGS) entry which is preliminary data.</text>
</comment>
<name>A0A927WMZ7_SELRU</name>
<dbReference type="EMBL" id="SVCA01000005">
    <property type="protein sequence ID" value="MBE6085255.1"/>
    <property type="molecule type" value="Genomic_DNA"/>
</dbReference>
<evidence type="ECO:0000313" key="2">
    <source>
        <dbReference type="Proteomes" id="UP000772151"/>
    </source>
</evidence>
<dbReference type="RefSeq" id="WP_303669344.1">
    <property type="nucleotide sequence ID" value="NZ_SVCA01000005.1"/>
</dbReference>
<dbReference type="Proteomes" id="UP000772151">
    <property type="component" value="Unassembled WGS sequence"/>
</dbReference>